<organism evidence="5 6">
    <name type="scientific">Aristolochia fimbriata</name>
    <name type="common">White veined hardy Dutchman's pipe vine</name>
    <dbReference type="NCBI Taxonomy" id="158543"/>
    <lineage>
        <taxon>Eukaryota</taxon>
        <taxon>Viridiplantae</taxon>
        <taxon>Streptophyta</taxon>
        <taxon>Embryophyta</taxon>
        <taxon>Tracheophyta</taxon>
        <taxon>Spermatophyta</taxon>
        <taxon>Magnoliopsida</taxon>
        <taxon>Magnoliidae</taxon>
        <taxon>Piperales</taxon>
        <taxon>Aristolochiaceae</taxon>
        <taxon>Aristolochia</taxon>
    </lineage>
</organism>
<evidence type="ECO:0000313" key="5">
    <source>
        <dbReference type="EMBL" id="KAG9441953.1"/>
    </source>
</evidence>
<comment type="pathway">
    <text evidence="2">Protein modification; protein ubiquitination.</text>
</comment>
<sequence>MAARRLTMEPGQGQMQQIQQIRRSSPLLNSIFMTTVNTAAKTLTAVTNSSREGGKWKLNDHLRYMVMLTTWFTLWVLRLLMDHLPIFPGSVVPSPVALLEGLSPFSSSSGGSFSSNSLQLAVYDGAGHGDGYDAASSKAIGRALSHVFGLLNEIPASSRKYQFAIAMADRIVDENAYSGSETLREINRRVLSAAFARTASLLHRSLQTAATAAYEEYKPETWPGRVIHALPLGSHLVSYLRTACFFCLTNLFPPPKSEWRLQRQVAALGPPEGGAESPASEKHAQELLWLANKMRSCGTVEEAVVQWSFASGLASLALTANARVQGAIVKISAILLREATRGEFESQKQVKFRLLALWLPLFCFASNGYTYPVLSGSEKTELERVLEDLISALPPTDQEIILLNWLQDFTISSSDWPNLQRCYDRWCRSSRKLLL</sequence>
<proteinExistence type="predicted"/>
<dbReference type="EMBL" id="JAINDJ010000007">
    <property type="protein sequence ID" value="KAG9441953.1"/>
    <property type="molecule type" value="Genomic_DNA"/>
</dbReference>
<comment type="caution">
    <text evidence="5">The sequence shown here is derived from an EMBL/GenBank/DDBJ whole genome shotgun (WGS) entry which is preliminary data.</text>
</comment>
<comment type="function">
    <text evidence="1">May act as a substrate-specific adapter of an E3 ubiquitin-protein ligase complex (CUL3-RBX1-BTB) which mediates the ubiquitination and subsequent proteasomal degradation of target proteins.</text>
</comment>
<dbReference type="AlphaFoldDB" id="A0AAV7DZN2"/>
<feature type="domain" description="At3g05675-like ankyrin-like" evidence="4">
    <location>
        <begin position="282"/>
        <end position="430"/>
    </location>
</feature>
<evidence type="ECO:0000256" key="3">
    <source>
        <dbReference type="ARBA" id="ARBA00022786"/>
    </source>
</evidence>
<dbReference type="PANTHER" id="PTHR31060">
    <property type="entry name" value="OSJNBA0011J08.25 PROTEIN-RELATED"/>
    <property type="match status" value="1"/>
</dbReference>
<dbReference type="InterPro" id="IPR058039">
    <property type="entry name" value="At3g05675-like_ankyrin"/>
</dbReference>
<evidence type="ECO:0000256" key="1">
    <source>
        <dbReference type="ARBA" id="ARBA00002668"/>
    </source>
</evidence>
<protein>
    <recommendedName>
        <fullName evidence="4">At3g05675-like ankyrin-like domain-containing protein</fullName>
    </recommendedName>
</protein>
<dbReference type="PANTHER" id="PTHR31060:SF31">
    <property type="entry name" value="BTB_POZ DOMAIN PROTEIN"/>
    <property type="match status" value="1"/>
</dbReference>
<evidence type="ECO:0000313" key="6">
    <source>
        <dbReference type="Proteomes" id="UP000825729"/>
    </source>
</evidence>
<gene>
    <name evidence="5" type="ORF">H6P81_017807</name>
</gene>
<dbReference type="Pfam" id="PF25553">
    <property type="entry name" value="BTB-POZ_ANK-like"/>
    <property type="match status" value="1"/>
</dbReference>
<keyword evidence="3" id="KW-0833">Ubl conjugation pathway</keyword>
<evidence type="ECO:0000259" key="4">
    <source>
        <dbReference type="Pfam" id="PF25553"/>
    </source>
</evidence>
<evidence type="ECO:0000256" key="2">
    <source>
        <dbReference type="ARBA" id="ARBA00004906"/>
    </source>
</evidence>
<accession>A0AAV7DZN2</accession>
<dbReference type="InterPro" id="IPR038920">
    <property type="entry name" value="At3g05675-like"/>
</dbReference>
<name>A0AAV7DZN2_ARIFI</name>
<reference evidence="5 6" key="1">
    <citation type="submission" date="2021-07" db="EMBL/GenBank/DDBJ databases">
        <title>The Aristolochia fimbriata genome: insights into angiosperm evolution, floral development and chemical biosynthesis.</title>
        <authorList>
            <person name="Jiao Y."/>
        </authorList>
    </citation>
    <scope>NUCLEOTIDE SEQUENCE [LARGE SCALE GENOMIC DNA]</scope>
    <source>
        <strain evidence="5">IBCAS-2021</strain>
        <tissue evidence="5">Leaf</tissue>
    </source>
</reference>
<dbReference type="Proteomes" id="UP000825729">
    <property type="component" value="Unassembled WGS sequence"/>
</dbReference>
<keyword evidence="6" id="KW-1185">Reference proteome</keyword>